<dbReference type="InterPro" id="IPR011047">
    <property type="entry name" value="Quinoprotein_ADH-like_sf"/>
</dbReference>
<evidence type="ECO:0000313" key="1">
    <source>
        <dbReference type="EMBL" id="GHC89710.1"/>
    </source>
</evidence>
<sequence>MVRIPRPLPPVTRFVDGRVRAYDLAGGATGVLSSAVSVRPAPGDEVGHAVATDLRHAYYTTLHAVVCLATADSTEVWRSPFEPRTDEEFGSLPSCMLSWDGRVLWVYRPDAMAGRNGRDQWAALDTATGKVLAQVELETVGHGGHQLRHPADDRVFVDVGEGQDGAVVHRAELRGDRIDLTCYPWRDRCLIDLAPDGRHFMTVDHGQADVTVHTCPDGEPVFTLTVDAFGHDPDLVCVAWSGGYLTPDTLVVTLTGETEEGEEWMRRYRVDAQTGVIQEEFDAGSDNPYDPYDFYPLGDGTWLTTSPSGHPVRRRQAVAGSL</sequence>
<reference evidence="1" key="1">
    <citation type="journal article" date="2014" name="Int. J. Syst. Evol. Microbiol.">
        <title>Complete genome sequence of Corynebacterium casei LMG S-19264T (=DSM 44701T), isolated from a smear-ripened cheese.</title>
        <authorList>
            <consortium name="US DOE Joint Genome Institute (JGI-PGF)"/>
            <person name="Walter F."/>
            <person name="Albersmeier A."/>
            <person name="Kalinowski J."/>
            <person name="Ruckert C."/>
        </authorList>
    </citation>
    <scope>NUCLEOTIDE SEQUENCE</scope>
    <source>
        <strain evidence="1">JCM 4637</strain>
    </source>
</reference>
<name>A0A918WW08_9ACTN</name>
<proteinExistence type="predicted"/>
<gene>
    <name evidence="1" type="ORF">GCM10010334_23110</name>
</gene>
<reference evidence="1" key="2">
    <citation type="submission" date="2020-09" db="EMBL/GenBank/DDBJ databases">
        <authorList>
            <person name="Sun Q."/>
            <person name="Ohkuma M."/>
        </authorList>
    </citation>
    <scope>NUCLEOTIDE SEQUENCE</scope>
    <source>
        <strain evidence="1">JCM 4637</strain>
    </source>
</reference>
<organism evidence="1 2">
    <name type="scientific">Streptomyces finlayi</name>
    <dbReference type="NCBI Taxonomy" id="67296"/>
    <lineage>
        <taxon>Bacteria</taxon>
        <taxon>Bacillati</taxon>
        <taxon>Actinomycetota</taxon>
        <taxon>Actinomycetes</taxon>
        <taxon>Kitasatosporales</taxon>
        <taxon>Streptomycetaceae</taxon>
        <taxon>Streptomyces</taxon>
    </lineage>
</organism>
<dbReference type="EMBL" id="BMVC01000004">
    <property type="protein sequence ID" value="GHC89710.1"/>
    <property type="molecule type" value="Genomic_DNA"/>
</dbReference>
<dbReference type="SUPFAM" id="SSF50998">
    <property type="entry name" value="Quinoprotein alcohol dehydrogenase-like"/>
    <property type="match status" value="1"/>
</dbReference>
<accession>A0A918WW08</accession>
<evidence type="ECO:0000313" key="2">
    <source>
        <dbReference type="Proteomes" id="UP000638353"/>
    </source>
</evidence>
<comment type="caution">
    <text evidence="1">The sequence shown here is derived from an EMBL/GenBank/DDBJ whole genome shotgun (WGS) entry which is preliminary data.</text>
</comment>
<dbReference type="Proteomes" id="UP000638353">
    <property type="component" value="Unassembled WGS sequence"/>
</dbReference>
<protein>
    <submittedName>
        <fullName evidence="1">Uncharacterized protein</fullName>
    </submittedName>
</protein>
<dbReference type="AlphaFoldDB" id="A0A918WW08"/>
<dbReference type="RefSeq" id="WP_189823476.1">
    <property type="nucleotide sequence ID" value="NZ_BMVC01000004.1"/>
</dbReference>